<protein>
    <recommendedName>
        <fullName evidence="4">F-box domain-containing protein</fullName>
    </recommendedName>
</protein>
<gene>
    <name evidence="2" type="ORF">CVT26_002396</name>
</gene>
<comment type="caution">
    <text evidence="2">The sequence shown here is derived from an EMBL/GenBank/DDBJ whole genome shotgun (WGS) entry which is preliminary data.</text>
</comment>
<evidence type="ECO:0000313" key="3">
    <source>
        <dbReference type="Proteomes" id="UP000284706"/>
    </source>
</evidence>
<evidence type="ECO:0000256" key="1">
    <source>
        <dbReference type="SAM" id="Phobius"/>
    </source>
</evidence>
<dbReference type="AlphaFoldDB" id="A0A409Y3K4"/>
<accession>A0A409Y3K4</accession>
<proteinExistence type="predicted"/>
<sequence length="785" mass="90277">MPSRTAGLSLTGFGERCQYFPKVDGILAIDTQAGVAVRTIAKEHQCLRIRQMQLSIGASPISVFLAPTLIIIHIRIGSISHLENMLLQRDSVFLRQFFSTWDIQTIVMLSQTNKRLHLIVKLYSTKTWNVKAFIGHYFRNQDDLINLLVVERLVIFGPAVFSFFDRLPFQIWPLDICISVTSMDNFLRLLQNEGYNYVDGPPGVPSFETAVIGELIRTPLIKLKSNGERNSSEADRSAWGPYVFSKDKSHGLRIKVYVVRCEPYQHVLSLRATGMMNIIMCDYAVSLFPRSTFLHRYSFISRQEDAPSYFPLRNEHYWLEQHRKIFNVSTIGLTHKPFEDVEIGRRAFGDKLSWTIPMLQPGPNEFTAQHGGPCFEVLDWTSDTTRVDSFLRIGEPEVWRSVNVIFTPISAKHIQQSHSARMQTTLSVIEHALLEGDVHFILYFFDQWEPQEIFIMASTNKRLANIVQYYVHKRWNVEDFIGKVFSRPGALLELLDCENGVVFGPAVFKFFDRTLNRPSIVDVCIHGRTLEKFLRLLCEEGFELASYNKKTEDVAYEISESLSRMHSYKLKSSGERNQSEADRAAWGPYEFSKHINDKSRGIRLHIVRCEPYRHILSLYSTGLMNMIAWKQAISLFPKSTFSYRRSFVSAQDATLAKQSYSRYKTWFDEYAAFAGIEIIGLTHRRYGHVEIGTRFVSDDSCWIIPMHPDSGNLCRIVFTYAATDNIVTGSDLGERQPPRKLNGLSFEALDWSSGTTRAESYLRIGEPKVWRYAPSFAYQKRQTSD</sequence>
<keyword evidence="1" id="KW-1133">Transmembrane helix</keyword>
<dbReference type="InParanoid" id="A0A409Y3K4"/>
<evidence type="ECO:0008006" key="4">
    <source>
        <dbReference type="Google" id="ProtNLM"/>
    </source>
</evidence>
<organism evidence="2 3">
    <name type="scientific">Gymnopilus dilepis</name>
    <dbReference type="NCBI Taxonomy" id="231916"/>
    <lineage>
        <taxon>Eukaryota</taxon>
        <taxon>Fungi</taxon>
        <taxon>Dikarya</taxon>
        <taxon>Basidiomycota</taxon>
        <taxon>Agaricomycotina</taxon>
        <taxon>Agaricomycetes</taxon>
        <taxon>Agaricomycetidae</taxon>
        <taxon>Agaricales</taxon>
        <taxon>Agaricineae</taxon>
        <taxon>Hymenogastraceae</taxon>
        <taxon>Gymnopilus</taxon>
    </lineage>
</organism>
<keyword evidence="1" id="KW-0472">Membrane</keyword>
<keyword evidence="3" id="KW-1185">Reference proteome</keyword>
<evidence type="ECO:0000313" key="2">
    <source>
        <dbReference type="EMBL" id="PPQ97597.1"/>
    </source>
</evidence>
<name>A0A409Y3K4_9AGAR</name>
<dbReference type="Proteomes" id="UP000284706">
    <property type="component" value="Unassembled WGS sequence"/>
</dbReference>
<dbReference type="OrthoDB" id="3046414at2759"/>
<keyword evidence="1" id="KW-0812">Transmembrane</keyword>
<dbReference type="EMBL" id="NHYE01001222">
    <property type="protein sequence ID" value="PPQ97597.1"/>
    <property type="molecule type" value="Genomic_DNA"/>
</dbReference>
<feature type="transmembrane region" description="Helical" evidence="1">
    <location>
        <begin position="54"/>
        <end position="76"/>
    </location>
</feature>
<reference evidence="2 3" key="1">
    <citation type="journal article" date="2018" name="Evol. Lett.">
        <title>Horizontal gene cluster transfer increased hallucinogenic mushroom diversity.</title>
        <authorList>
            <person name="Reynolds H.T."/>
            <person name="Vijayakumar V."/>
            <person name="Gluck-Thaler E."/>
            <person name="Korotkin H.B."/>
            <person name="Matheny P.B."/>
            <person name="Slot J.C."/>
        </authorList>
    </citation>
    <scope>NUCLEOTIDE SEQUENCE [LARGE SCALE GENOMIC DNA]</scope>
    <source>
        <strain evidence="2 3">SRW20</strain>
    </source>
</reference>